<organism evidence="1 2">
    <name type="scientific">Paramecium primaurelia</name>
    <dbReference type="NCBI Taxonomy" id="5886"/>
    <lineage>
        <taxon>Eukaryota</taxon>
        <taxon>Sar</taxon>
        <taxon>Alveolata</taxon>
        <taxon>Ciliophora</taxon>
        <taxon>Intramacronucleata</taxon>
        <taxon>Oligohymenophorea</taxon>
        <taxon>Peniculida</taxon>
        <taxon>Parameciidae</taxon>
        <taxon>Paramecium</taxon>
    </lineage>
</organism>
<comment type="caution">
    <text evidence="1">The sequence shown here is derived from an EMBL/GenBank/DDBJ whole genome shotgun (WGS) entry which is preliminary data.</text>
</comment>
<keyword evidence="2" id="KW-1185">Reference proteome</keyword>
<evidence type="ECO:0000313" key="1">
    <source>
        <dbReference type="EMBL" id="CAD8115292.1"/>
    </source>
</evidence>
<gene>
    <name evidence="1" type="ORF">PPRIM_AZ9-3.1.T1630081</name>
</gene>
<dbReference type="EMBL" id="CAJJDM010000170">
    <property type="protein sequence ID" value="CAD8115292.1"/>
    <property type="molecule type" value="Genomic_DNA"/>
</dbReference>
<protein>
    <submittedName>
        <fullName evidence="1">Uncharacterized protein</fullName>
    </submittedName>
</protein>
<reference evidence="1" key="1">
    <citation type="submission" date="2021-01" db="EMBL/GenBank/DDBJ databases">
        <authorList>
            <consortium name="Genoscope - CEA"/>
            <person name="William W."/>
        </authorList>
    </citation>
    <scope>NUCLEOTIDE SEQUENCE</scope>
</reference>
<accession>A0A8S1QI25</accession>
<evidence type="ECO:0000313" key="2">
    <source>
        <dbReference type="Proteomes" id="UP000688137"/>
    </source>
</evidence>
<dbReference type="Proteomes" id="UP000688137">
    <property type="component" value="Unassembled WGS sequence"/>
</dbReference>
<name>A0A8S1QI25_PARPR</name>
<dbReference type="AlphaFoldDB" id="A0A8S1QI25"/>
<proteinExistence type="predicted"/>
<sequence>MGNCLKRNYTLLQQNQQCPKCEMVFYAQSITVQYQQHVQNCRFRLFQNGAPQLRNIQVDDVDIQPNHHANLNPNPNPRTYPYFIQEDFQNRKQKYYWCKELLPGSKINYKWNQRLYPAMPAGNFSEMLVLPWVQIKNSEFPIKQTWFRLQLEKKEYHGNKKQKLYLQTKRVFQ</sequence>